<dbReference type="EMBL" id="ML121552">
    <property type="protein sequence ID" value="RPB22402.1"/>
    <property type="molecule type" value="Genomic_DNA"/>
</dbReference>
<name>A0A3N4LM36_9PEZI</name>
<feature type="transmembrane region" description="Helical" evidence="1">
    <location>
        <begin position="24"/>
        <end position="45"/>
    </location>
</feature>
<sequence>MRDSVQNIAQRSSFTTYSGNPVQILFIVIGLFFVFLIITFGPPFFDFIQERRAQRKVLRANADEEANITQQKQDLIRKQKLAYEFEESTGVVEGLWGKKERDRGGVYLMLDTRQAELFKGLDMAESEMDDIEEVKLPQKVRFKR</sequence>
<keyword evidence="1" id="KW-0472">Membrane</keyword>
<accession>A0A3N4LM36</accession>
<proteinExistence type="predicted"/>
<evidence type="ECO:0000313" key="3">
    <source>
        <dbReference type="Proteomes" id="UP000267821"/>
    </source>
</evidence>
<dbReference type="OrthoDB" id="10398223at2759"/>
<gene>
    <name evidence="2" type="ORF">L211DRAFT_839768</name>
</gene>
<organism evidence="2 3">
    <name type="scientific">Terfezia boudieri ATCC MYA-4762</name>
    <dbReference type="NCBI Taxonomy" id="1051890"/>
    <lineage>
        <taxon>Eukaryota</taxon>
        <taxon>Fungi</taxon>
        <taxon>Dikarya</taxon>
        <taxon>Ascomycota</taxon>
        <taxon>Pezizomycotina</taxon>
        <taxon>Pezizomycetes</taxon>
        <taxon>Pezizales</taxon>
        <taxon>Pezizaceae</taxon>
        <taxon>Terfezia</taxon>
    </lineage>
</organism>
<keyword evidence="1" id="KW-1133">Transmembrane helix</keyword>
<protein>
    <submittedName>
        <fullName evidence="2">Uncharacterized protein</fullName>
    </submittedName>
</protein>
<keyword evidence="1" id="KW-0812">Transmembrane</keyword>
<dbReference type="AlphaFoldDB" id="A0A3N4LM36"/>
<dbReference type="InParanoid" id="A0A3N4LM36"/>
<keyword evidence="3" id="KW-1185">Reference proteome</keyword>
<evidence type="ECO:0000313" key="2">
    <source>
        <dbReference type="EMBL" id="RPB22402.1"/>
    </source>
</evidence>
<reference evidence="2 3" key="1">
    <citation type="journal article" date="2018" name="Nat. Ecol. Evol.">
        <title>Pezizomycetes genomes reveal the molecular basis of ectomycorrhizal truffle lifestyle.</title>
        <authorList>
            <person name="Murat C."/>
            <person name="Payen T."/>
            <person name="Noel B."/>
            <person name="Kuo A."/>
            <person name="Morin E."/>
            <person name="Chen J."/>
            <person name="Kohler A."/>
            <person name="Krizsan K."/>
            <person name="Balestrini R."/>
            <person name="Da Silva C."/>
            <person name="Montanini B."/>
            <person name="Hainaut M."/>
            <person name="Levati E."/>
            <person name="Barry K.W."/>
            <person name="Belfiori B."/>
            <person name="Cichocki N."/>
            <person name="Clum A."/>
            <person name="Dockter R.B."/>
            <person name="Fauchery L."/>
            <person name="Guy J."/>
            <person name="Iotti M."/>
            <person name="Le Tacon F."/>
            <person name="Lindquist E.A."/>
            <person name="Lipzen A."/>
            <person name="Malagnac F."/>
            <person name="Mello A."/>
            <person name="Molinier V."/>
            <person name="Miyauchi S."/>
            <person name="Poulain J."/>
            <person name="Riccioni C."/>
            <person name="Rubini A."/>
            <person name="Sitrit Y."/>
            <person name="Splivallo R."/>
            <person name="Traeger S."/>
            <person name="Wang M."/>
            <person name="Zifcakova L."/>
            <person name="Wipf D."/>
            <person name="Zambonelli A."/>
            <person name="Paolocci F."/>
            <person name="Nowrousian M."/>
            <person name="Ottonello S."/>
            <person name="Baldrian P."/>
            <person name="Spatafora J.W."/>
            <person name="Henrissat B."/>
            <person name="Nagy L.G."/>
            <person name="Aury J.M."/>
            <person name="Wincker P."/>
            <person name="Grigoriev I.V."/>
            <person name="Bonfante P."/>
            <person name="Martin F.M."/>
        </authorList>
    </citation>
    <scope>NUCLEOTIDE SEQUENCE [LARGE SCALE GENOMIC DNA]</scope>
    <source>
        <strain evidence="2 3">ATCC MYA-4762</strain>
    </source>
</reference>
<evidence type="ECO:0000256" key="1">
    <source>
        <dbReference type="SAM" id="Phobius"/>
    </source>
</evidence>
<dbReference type="Proteomes" id="UP000267821">
    <property type="component" value="Unassembled WGS sequence"/>
</dbReference>